<name>A0A1C3KH65_PLAOA</name>
<organism evidence="1 2">
    <name type="scientific">Plasmodium ovale</name>
    <name type="common">malaria parasite P. ovale</name>
    <dbReference type="NCBI Taxonomy" id="36330"/>
    <lineage>
        <taxon>Eukaryota</taxon>
        <taxon>Sar</taxon>
        <taxon>Alveolata</taxon>
        <taxon>Apicomplexa</taxon>
        <taxon>Aconoidasida</taxon>
        <taxon>Haemosporida</taxon>
        <taxon>Plasmodiidae</taxon>
        <taxon>Plasmodium</taxon>
        <taxon>Plasmodium (Plasmodium)</taxon>
    </lineage>
</organism>
<evidence type="ECO:0008006" key="3">
    <source>
        <dbReference type="Google" id="ProtNLM"/>
    </source>
</evidence>
<protein>
    <recommendedName>
        <fullName evidence="3">PIR protein</fullName>
    </recommendedName>
</protein>
<gene>
    <name evidence="1" type="primary">PowCR01_000070700</name>
    <name evidence="1" type="ORF">POWCR01_000070700</name>
</gene>
<evidence type="ECO:0000313" key="2">
    <source>
        <dbReference type="Proteomes" id="UP000243200"/>
    </source>
</evidence>
<dbReference type="EMBL" id="FLRJ01000211">
    <property type="protein sequence ID" value="SBT73039.1"/>
    <property type="molecule type" value="Genomic_DNA"/>
</dbReference>
<dbReference type="AlphaFoldDB" id="A0A1C3KH65"/>
<dbReference type="Proteomes" id="UP000243200">
    <property type="component" value="Unassembled WGS sequence"/>
</dbReference>
<sequence length="130" mass="15662">MDIFYNNCVINIFKFEKIVKIKLFYDCLLNYYYKKRKSSVKDVKCNTIYVNKYHKMICVYKYTNILYDYDTILTLVAYESSNVYQYEDLHQLLCNRINRISFTVRALKNVDIDLVITKKLSTYPLHTSVD</sequence>
<dbReference type="VEuPathDB" id="PlasmoDB:POWCR01_000070700"/>
<accession>A0A1C3KH65</accession>
<reference evidence="1 2" key="1">
    <citation type="submission" date="2016-06" db="EMBL/GenBank/DDBJ databases">
        <authorList>
            <consortium name="Pathogen Informatics"/>
        </authorList>
    </citation>
    <scope>NUCLEOTIDE SEQUENCE [LARGE SCALE GENOMIC DNA]</scope>
</reference>
<proteinExistence type="predicted"/>
<evidence type="ECO:0000313" key="1">
    <source>
        <dbReference type="EMBL" id="SBT73039.1"/>
    </source>
</evidence>